<evidence type="ECO:0000313" key="6">
    <source>
        <dbReference type="Proteomes" id="UP000318571"/>
    </source>
</evidence>
<dbReference type="Pfam" id="PF09429">
    <property type="entry name" value="Wbp11"/>
    <property type="match status" value="1"/>
</dbReference>
<keyword evidence="6" id="KW-1185">Reference proteome</keyword>
<dbReference type="PANTHER" id="PTHR13361">
    <property type="entry name" value="WW DOMAIN-BINDING PROTEIN 11"/>
    <property type="match status" value="1"/>
</dbReference>
<gene>
    <name evidence="5" type="ORF">TCAL_04326</name>
</gene>
<evidence type="ECO:0000259" key="4">
    <source>
        <dbReference type="Pfam" id="PF09429"/>
    </source>
</evidence>
<evidence type="ECO:0000313" key="5">
    <source>
        <dbReference type="EMBL" id="TRY80836.1"/>
    </source>
</evidence>
<protein>
    <recommendedName>
        <fullName evidence="4">Wbp11/ELF5/Saf1 N-terminal domain-containing protein</fullName>
    </recommendedName>
</protein>
<comment type="subcellular location">
    <subcellularLocation>
        <location evidence="1">Nucleus</location>
    </subcellularLocation>
</comment>
<proteinExistence type="predicted"/>
<dbReference type="AlphaFoldDB" id="A0A553PT41"/>
<comment type="caution">
    <text evidence="5">The sequence shown here is derived from an EMBL/GenBank/DDBJ whole genome shotgun (WGS) entry which is preliminary data.</text>
</comment>
<feature type="compositionally biased region" description="Pro residues" evidence="3">
    <location>
        <begin position="289"/>
        <end position="306"/>
    </location>
</feature>
<evidence type="ECO:0000256" key="2">
    <source>
        <dbReference type="ARBA" id="ARBA00023242"/>
    </source>
</evidence>
<dbReference type="Proteomes" id="UP000318571">
    <property type="component" value="Chromosome 12"/>
</dbReference>
<feature type="region of interest" description="Disordered" evidence="3">
    <location>
        <begin position="266"/>
        <end position="343"/>
    </location>
</feature>
<dbReference type="OrthoDB" id="10067323at2759"/>
<dbReference type="EMBL" id="VCGU01000001">
    <property type="protein sequence ID" value="TRY80836.1"/>
    <property type="molecule type" value="Genomic_DNA"/>
</dbReference>
<reference evidence="5 6" key="1">
    <citation type="journal article" date="2018" name="Nat. Ecol. Evol.">
        <title>Genomic signatures of mitonuclear coevolution across populations of Tigriopus californicus.</title>
        <authorList>
            <person name="Barreto F.S."/>
            <person name="Watson E.T."/>
            <person name="Lima T.G."/>
            <person name="Willett C.S."/>
            <person name="Edmands S."/>
            <person name="Li W."/>
            <person name="Burton R.S."/>
        </authorList>
    </citation>
    <scope>NUCLEOTIDE SEQUENCE [LARGE SCALE GENOMIC DNA]</scope>
    <source>
        <strain evidence="5 6">San Diego</strain>
    </source>
</reference>
<dbReference type="InterPro" id="IPR019007">
    <property type="entry name" value="Wbp11/ELF5/Saf1_N"/>
</dbReference>
<feature type="domain" description="Wbp11/ELF5/Saf1 N-terminal" evidence="4">
    <location>
        <begin position="12"/>
        <end position="92"/>
    </location>
</feature>
<dbReference type="PANTHER" id="PTHR13361:SF1">
    <property type="entry name" value="WW DOMAIN-BINDING PROTEIN 11"/>
    <property type="match status" value="1"/>
</dbReference>
<name>A0A553PT41_TIGCA</name>
<evidence type="ECO:0000256" key="3">
    <source>
        <dbReference type="SAM" id="MobiDB-lite"/>
    </source>
</evidence>
<accession>A0A553PT41</accession>
<feature type="region of interest" description="Disordered" evidence="3">
    <location>
        <begin position="140"/>
        <end position="240"/>
    </location>
</feature>
<keyword evidence="2" id="KW-0539">Nucleus</keyword>
<dbReference type="STRING" id="6832.A0A553PT41"/>
<feature type="compositionally biased region" description="Polar residues" evidence="3">
    <location>
        <begin position="227"/>
        <end position="240"/>
    </location>
</feature>
<feature type="compositionally biased region" description="Polar residues" evidence="3">
    <location>
        <begin position="1"/>
        <end position="11"/>
    </location>
</feature>
<feature type="compositionally biased region" description="Pro residues" evidence="3">
    <location>
        <begin position="328"/>
        <end position="343"/>
    </location>
</feature>
<feature type="region of interest" description="Disordered" evidence="3">
    <location>
        <begin position="350"/>
        <end position="369"/>
    </location>
</feature>
<evidence type="ECO:0000256" key="1">
    <source>
        <dbReference type="ARBA" id="ARBA00004123"/>
    </source>
</evidence>
<dbReference type="GO" id="GO:0006396">
    <property type="term" value="P:RNA processing"/>
    <property type="evidence" value="ECO:0007669"/>
    <property type="project" value="InterPro"/>
</dbReference>
<organism evidence="5 6">
    <name type="scientific">Tigriopus californicus</name>
    <name type="common">Marine copepod</name>
    <dbReference type="NCBI Taxonomy" id="6832"/>
    <lineage>
        <taxon>Eukaryota</taxon>
        <taxon>Metazoa</taxon>
        <taxon>Ecdysozoa</taxon>
        <taxon>Arthropoda</taxon>
        <taxon>Crustacea</taxon>
        <taxon>Multicrustacea</taxon>
        <taxon>Hexanauplia</taxon>
        <taxon>Copepoda</taxon>
        <taxon>Harpacticoida</taxon>
        <taxon>Harpacticidae</taxon>
        <taxon>Tigriopus</taxon>
    </lineage>
</organism>
<feature type="compositionally biased region" description="Basic residues" evidence="3">
    <location>
        <begin position="28"/>
        <end position="38"/>
    </location>
</feature>
<sequence length="449" mass="50024">MGKRSTNTTKSGKFMNPTDQARKEARKKELKKNKKQRQMVRTAVLKGKNPHEIVRELEKLDDMEFNVFSAPPLNDKVMREKRRKLHETWNRVIQMYEKDDQPQYVELKKLWHNYLSRKRELMQQFEAVKNTENVLVDDIPLPSAAGDNPEGPEGIPLPPGSHADGWKLKGMSTGGILKKPSALDSLKPKICPGPPAALPPKLEDYELDPEEGDERAPRESSVRFDKTASSGPAKSSLDPAQQIQLKMVALAGQDIDLYMKKLEEVHKSSGGGGDPRSLSNPEEGSGSKFPPPPPSHPKPDWMPPPTSHLRQDKPKSVSFKPNELFPPGAVPPGVQLPPGPPPPMMRHAFPDMGTAQRTAPPSAPAPIRPSYVQKTSSIIEAKPQMRNLKSISTRFVPTNVKLRKHTGRDVVDPMISSMPPQQMPRAPPNNNAKDDAYAQFMSEMNKLLH</sequence>
<feature type="region of interest" description="Disordered" evidence="3">
    <location>
        <begin position="413"/>
        <end position="432"/>
    </location>
</feature>
<feature type="region of interest" description="Disordered" evidence="3">
    <location>
        <begin position="1"/>
        <end position="39"/>
    </location>
</feature>
<feature type="compositionally biased region" description="Basic and acidic residues" evidence="3">
    <location>
        <begin position="214"/>
        <end position="226"/>
    </location>
</feature>
<dbReference type="GO" id="GO:0005681">
    <property type="term" value="C:spliceosomal complex"/>
    <property type="evidence" value="ECO:0007669"/>
    <property type="project" value="TreeGrafter"/>
</dbReference>
<dbReference type="OMA" id="DTHDENT"/>